<dbReference type="SUPFAM" id="SSF53098">
    <property type="entry name" value="Ribonuclease H-like"/>
    <property type="match status" value="1"/>
</dbReference>
<accession>A0A2K3LEG6</accession>
<dbReference type="InterPro" id="IPR012337">
    <property type="entry name" value="RNaseH-like_sf"/>
</dbReference>
<dbReference type="STRING" id="57577.A0A2K3LEG6"/>
<reference evidence="2 3" key="1">
    <citation type="journal article" date="2014" name="Am. J. Bot.">
        <title>Genome assembly and annotation for red clover (Trifolium pratense; Fabaceae).</title>
        <authorList>
            <person name="Istvanek J."/>
            <person name="Jaros M."/>
            <person name="Krenek A."/>
            <person name="Repkova J."/>
        </authorList>
    </citation>
    <scope>NUCLEOTIDE SEQUENCE [LARGE SCALE GENOMIC DNA]</scope>
    <source>
        <strain evidence="3">cv. Tatra</strain>
        <tissue evidence="2">Young leaves</tissue>
    </source>
</reference>
<dbReference type="EMBL" id="ASHM01031463">
    <property type="protein sequence ID" value="PNX76907.1"/>
    <property type="molecule type" value="Genomic_DNA"/>
</dbReference>
<feature type="domain" description="Integrase zinc-binding" evidence="1">
    <location>
        <begin position="58"/>
        <end position="113"/>
    </location>
</feature>
<dbReference type="InterPro" id="IPR041588">
    <property type="entry name" value="Integrase_H2C2"/>
</dbReference>
<dbReference type="Gene3D" id="1.10.340.70">
    <property type="match status" value="1"/>
</dbReference>
<proteinExistence type="predicted"/>
<dbReference type="AlphaFoldDB" id="A0A2K3LEG6"/>
<reference evidence="2 3" key="2">
    <citation type="journal article" date="2017" name="Front. Plant Sci.">
        <title>Gene Classification and Mining of Molecular Markers Useful in Red Clover (Trifolium pratense) Breeding.</title>
        <authorList>
            <person name="Istvanek J."/>
            <person name="Dluhosova J."/>
            <person name="Dluhos P."/>
            <person name="Patkova L."/>
            <person name="Nedelnik J."/>
            <person name="Repkova J."/>
        </authorList>
    </citation>
    <scope>NUCLEOTIDE SEQUENCE [LARGE SCALE GENOMIC DNA]</scope>
    <source>
        <strain evidence="3">cv. Tatra</strain>
        <tissue evidence="2">Young leaves</tissue>
    </source>
</reference>
<sequence length="220" mass="25091">MLKLTSDFLEEVVEKQKTDTRLLKYKALIEQGKKSDIEIDGDGVMRCRGRVCVPDVPELKRMILEEGHRSNLSIHPGVTKMYQDLKKMFWWPGMKKEISEFVYACLTCQKSKVEHQKPSGLLQPMFIPEWKWDSIAMDFVSGLPRTSKGHDMIWVVVDRLTKSAHFIAIKTGMLIPKLAEIYVEEIVRLHGIPSSIVSDSIVHKIPAVLTTSGIRRSSIV</sequence>
<dbReference type="Pfam" id="PF17921">
    <property type="entry name" value="Integrase_H2C2"/>
    <property type="match status" value="1"/>
</dbReference>
<dbReference type="GO" id="GO:0003676">
    <property type="term" value="F:nucleic acid binding"/>
    <property type="evidence" value="ECO:0007669"/>
    <property type="project" value="InterPro"/>
</dbReference>
<gene>
    <name evidence="2" type="ORF">L195_g032866</name>
</gene>
<name>A0A2K3LEG6_TRIPR</name>
<comment type="caution">
    <text evidence="2">The sequence shown here is derived from an EMBL/GenBank/DDBJ whole genome shotgun (WGS) entry which is preliminary data.</text>
</comment>
<evidence type="ECO:0000313" key="3">
    <source>
        <dbReference type="Proteomes" id="UP000236291"/>
    </source>
</evidence>
<dbReference type="PANTHER" id="PTHR45835">
    <property type="entry name" value="YALI0A06105P"/>
    <property type="match status" value="1"/>
</dbReference>
<dbReference type="PANTHER" id="PTHR45835:SF99">
    <property type="entry name" value="CHROMO DOMAIN-CONTAINING PROTEIN-RELATED"/>
    <property type="match status" value="1"/>
</dbReference>
<evidence type="ECO:0000259" key="1">
    <source>
        <dbReference type="Pfam" id="PF17921"/>
    </source>
</evidence>
<dbReference type="InterPro" id="IPR036397">
    <property type="entry name" value="RNaseH_sf"/>
</dbReference>
<organism evidence="2 3">
    <name type="scientific">Trifolium pratense</name>
    <name type="common">Red clover</name>
    <dbReference type="NCBI Taxonomy" id="57577"/>
    <lineage>
        <taxon>Eukaryota</taxon>
        <taxon>Viridiplantae</taxon>
        <taxon>Streptophyta</taxon>
        <taxon>Embryophyta</taxon>
        <taxon>Tracheophyta</taxon>
        <taxon>Spermatophyta</taxon>
        <taxon>Magnoliopsida</taxon>
        <taxon>eudicotyledons</taxon>
        <taxon>Gunneridae</taxon>
        <taxon>Pentapetalae</taxon>
        <taxon>rosids</taxon>
        <taxon>fabids</taxon>
        <taxon>Fabales</taxon>
        <taxon>Fabaceae</taxon>
        <taxon>Papilionoideae</taxon>
        <taxon>50 kb inversion clade</taxon>
        <taxon>NPAAA clade</taxon>
        <taxon>Hologalegina</taxon>
        <taxon>IRL clade</taxon>
        <taxon>Trifolieae</taxon>
        <taxon>Trifolium</taxon>
    </lineage>
</organism>
<protein>
    <submittedName>
        <fullName evidence="2">Retrotransposon-related protein</fullName>
    </submittedName>
</protein>
<dbReference type="Proteomes" id="UP000236291">
    <property type="component" value="Unassembled WGS sequence"/>
</dbReference>
<evidence type="ECO:0000313" key="2">
    <source>
        <dbReference type="EMBL" id="PNX76907.1"/>
    </source>
</evidence>
<dbReference type="Gene3D" id="3.30.420.10">
    <property type="entry name" value="Ribonuclease H-like superfamily/Ribonuclease H"/>
    <property type="match status" value="1"/>
</dbReference>